<protein>
    <recommendedName>
        <fullName evidence="4">CXXC-20-CXXC protein</fullName>
    </recommendedName>
</protein>
<sequence length="77" mass="9036">MAYCTNCKNKWKIRDVWRLSFSKKGKVCPYCSVRQYVSFKGREPLFGLGYFLMPIAIVIIIFFPFCIKLSDKAEDLL</sequence>
<gene>
    <name evidence="2" type="ORF">BT246_48370</name>
</gene>
<feature type="transmembrane region" description="Helical" evidence="1">
    <location>
        <begin position="45"/>
        <end position="67"/>
    </location>
</feature>
<dbReference type="Proteomes" id="UP000092743">
    <property type="component" value="Chromosome"/>
</dbReference>
<evidence type="ECO:0000313" key="2">
    <source>
        <dbReference type="EMBL" id="ANS50173.1"/>
    </source>
</evidence>
<dbReference type="AlphaFoldDB" id="A0A9W3SEY0"/>
<dbReference type="EMBL" id="CP015350">
    <property type="protein sequence ID" value="ANS50173.1"/>
    <property type="molecule type" value="Genomic_DNA"/>
</dbReference>
<name>A0A9W3SEY0_BACTU</name>
<proteinExistence type="predicted"/>
<evidence type="ECO:0000256" key="1">
    <source>
        <dbReference type="SAM" id="Phobius"/>
    </source>
</evidence>
<keyword evidence="1" id="KW-1133">Transmembrane helix</keyword>
<keyword evidence="1" id="KW-0472">Membrane</keyword>
<organism evidence="2 3">
    <name type="scientific">Bacillus thuringiensis</name>
    <dbReference type="NCBI Taxonomy" id="1428"/>
    <lineage>
        <taxon>Bacteria</taxon>
        <taxon>Bacillati</taxon>
        <taxon>Bacillota</taxon>
        <taxon>Bacilli</taxon>
        <taxon>Bacillales</taxon>
        <taxon>Bacillaceae</taxon>
        <taxon>Bacillus</taxon>
        <taxon>Bacillus cereus group</taxon>
    </lineage>
</organism>
<accession>A0A9W3SEY0</accession>
<keyword evidence="1" id="KW-0812">Transmembrane</keyword>
<reference evidence="2 3" key="1">
    <citation type="submission" date="2016-04" db="EMBL/GenBank/DDBJ databases">
        <title>High quality genome of the nematocidal Bacillus thuringiensis MYBT18246.</title>
        <authorList>
            <person name="Hollensteiner J."/>
            <person name="Poehlein A."/>
            <person name="Sproeer C."/>
            <person name="Bunk B."/>
            <person name="Rosenstiel P."/>
            <person name="Schulenburg H."/>
            <person name="Liesegang H."/>
        </authorList>
    </citation>
    <scope>NUCLEOTIDE SEQUENCE [LARGE SCALE GENOMIC DNA]</scope>
    <source>
        <strain evidence="2 3">MYBT18246</strain>
    </source>
</reference>
<evidence type="ECO:0008006" key="4">
    <source>
        <dbReference type="Google" id="ProtNLM"/>
    </source>
</evidence>
<evidence type="ECO:0000313" key="3">
    <source>
        <dbReference type="Proteomes" id="UP000092743"/>
    </source>
</evidence>